<dbReference type="EMBL" id="CAXAMN010024178">
    <property type="protein sequence ID" value="CAK9084397.1"/>
    <property type="molecule type" value="Genomic_DNA"/>
</dbReference>
<name>A0ABP0QBK8_9DINO</name>
<sequence length="94" mass="10414">FNRDLWPPTREGASEDDELLMGLSVVPEDELPCTAFSKDSWCRQLVASQQDVARRRAAGPHQSHEELQSGAASHKLFGSICRPINAAFLLHAIE</sequence>
<reference evidence="1 2" key="1">
    <citation type="submission" date="2024-02" db="EMBL/GenBank/DDBJ databases">
        <authorList>
            <person name="Chen Y."/>
            <person name="Shah S."/>
            <person name="Dougan E. K."/>
            <person name="Thang M."/>
            <person name="Chan C."/>
        </authorList>
    </citation>
    <scope>NUCLEOTIDE SEQUENCE [LARGE SCALE GENOMIC DNA]</scope>
</reference>
<evidence type="ECO:0000313" key="1">
    <source>
        <dbReference type="EMBL" id="CAK9084397.1"/>
    </source>
</evidence>
<accession>A0ABP0QBK8</accession>
<evidence type="ECO:0000313" key="2">
    <source>
        <dbReference type="Proteomes" id="UP001642484"/>
    </source>
</evidence>
<feature type="non-terminal residue" evidence="1">
    <location>
        <position position="1"/>
    </location>
</feature>
<organism evidence="1 2">
    <name type="scientific">Durusdinium trenchii</name>
    <dbReference type="NCBI Taxonomy" id="1381693"/>
    <lineage>
        <taxon>Eukaryota</taxon>
        <taxon>Sar</taxon>
        <taxon>Alveolata</taxon>
        <taxon>Dinophyceae</taxon>
        <taxon>Suessiales</taxon>
        <taxon>Symbiodiniaceae</taxon>
        <taxon>Durusdinium</taxon>
    </lineage>
</organism>
<proteinExistence type="predicted"/>
<protein>
    <submittedName>
        <fullName evidence="1">Uncharacterized protein</fullName>
    </submittedName>
</protein>
<gene>
    <name evidence="1" type="ORF">CCMP2556_LOCUS41056</name>
</gene>
<comment type="caution">
    <text evidence="1">The sequence shown here is derived from an EMBL/GenBank/DDBJ whole genome shotgun (WGS) entry which is preliminary data.</text>
</comment>
<dbReference type="Proteomes" id="UP001642484">
    <property type="component" value="Unassembled WGS sequence"/>
</dbReference>
<keyword evidence="2" id="KW-1185">Reference proteome</keyword>
<feature type="non-terminal residue" evidence="1">
    <location>
        <position position="94"/>
    </location>
</feature>